<keyword evidence="15" id="KW-0137">Centromere</keyword>
<dbReference type="GO" id="GO:0042729">
    <property type="term" value="C:DASH complex"/>
    <property type="evidence" value="ECO:0007669"/>
    <property type="project" value="InterPro"/>
</dbReference>
<evidence type="ECO:0000256" key="6">
    <source>
        <dbReference type="ARBA" id="ARBA00022490"/>
    </source>
</evidence>
<keyword evidence="13" id="KW-0539">Nucleus</keyword>
<keyword evidence="5" id="KW-0158">Chromosome</keyword>
<dbReference type="Pfam" id="PF08656">
    <property type="entry name" value="DASH_Dad3"/>
    <property type="match status" value="1"/>
</dbReference>
<name>A0A077QW23_9BASI</name>
<keyword evidence="7" id="KW-0132">Cell division</keyword>
<evidence type="ECO:0000256" key="10">
    <source>
        <dbReference type="ARBA" id="ARBA00022829"/>
    </source>
</evidence>
<comment type="subcellular location">
    <subcellularLocation>
        <location evidence="3">Chromosome</location>
        <location evidence="3">Centromere</location>
        <location evidence="3">Kinetochore</location>
    </subcellularLocation>
    <subcellularLocation>
        <location evidence="2">Cytoplasm</location>
        <location evidence="2">Cytoskeleton</location>
        <location evidence="2">Spindle</location>
    </subcellularLocation>
    <subcellularLocation>
        <location evidence="1">Nucleus</location>
    </subcellularLocation>
</comment>
<keyword evidence="10" id="KW-0159">Chromosome partition</keyword>
<evidence type="ECO:0000256" key="7">
    <source>
        <dbReference type="ARBA" id="ARBA00022618"/>
    </source>
</evidence>
<evidence type="ECO:0000256" key="5">
    <source>
        <dbReference type="ARBA" id="ARBA00022454"/>
    </source>
</evidence>
<evidence type="ECO:0000256" key="16">
    <source>
        <dbReference type="ARBA" id="ARBA00044179"/>
    </source>
</evidence>
<keyword evidence="14" id="KW-0131">Cell cycle</keyword>
<keyword evidence="12" id="KW-0206">Cytoskeleton</keyword>
<dbReference type="GO" id="GO:0051010">
    <property type="term" value="F:microtubule plus-end binding"/>
    <property type="evidence" value="ECO:0007669"/>
    <property type="project" value="TreeGrafter"/>
</dbReference>
<evidence type="ECO:0000256" key="14">
    <source>
        <dbReference type="ARBA" id="ARBA00023306"/>
    </source>
</evidence>
<dbReference type="InterPro" id="IPR013965">
    <property type="entry name" value="DASH_Dad3"/>
</dbReference>
<accession>A0A077QW23</accession>
<reference evidence="18" key="1">
    <citation type="journal article" date="2014" name="Genome Biol. Evol.">
        <title>Gene Loss Rather Than Gene Gain Is Associated with a Host Jump from Monocots to Dicots in the Smut Fungus Melanopsichium pennsylvanicum.</title>
        <authorList>
            <person name="Sharma R."/>
            <person name="Mishra B."/>
            <person name="Runge F."/>
            <person name="Thines M."/>
        </authorList>
    </citation>
    <scope>NUCLEOTIDE SEQUENCE</scope>
    <source>
        <strain evidence="18">4</strain>
    </source>
</reference>
<organism evidence="18">
    <name type="scientific">Melanopsichium pennsylvanicum 4</name>
    <dbReference type="NCBI Taxonomy" id="1398559"/>
    <lineage>
        <taxon>Eukaryota</taxon>
        <taxon>Fungi</taxon>
        <taxon>Dikarya</taxon>
        <taxon>Basidiomycota</taxon>
        <taxon>Ustilaginomycotina</taxon>
        <taxon>Ustilaginomycetes</taxon>
        <taxon>Ustilaginales</taxon>
        <taxon>Ustilaginaceae</taxon>
        <taxon>Melanopsichium</taxon>
    </lineage>
</organism>
<sequence length="164" mass="17725">MTTIQEVLNQVAALPTAPKPYINPYAGHRALSEHEQELLGEYARLADTIRRVAALSTLLSSSPAHASLLTQLRVLERKMGLVLTLYKASVWATVQEQAEMAEAEAMAAAGAEIDGYSMDMQMGMYDPATATAAAAAGGQYYYGNAESESGEGDDTVVMRHDQYY</sequence>
<dbReference type="AlphaFoldDB" id="A0A077QW23"/>
<dbReference type="GO" id="GO:0051301">
    <property type="term" value="P:cell division"/>
    <property type="evidence" value="ECO:0007669"/>
    <property type="project" value="UniProtKB-KW"/>
</dbReference>
<evidence type="ECO:0000256" key="1">
    <source>
        <dbReference type="ARBA" id="ARBA00004123"/>
    </source>
</evidence>
<evidence type="ECO:0000256" key="9">
    <source>
        <dbReference type="ARBA" id="ARBA00022776"/>
    </source>
</evidence>
<keyword evidence="9" id="KW-0498">Mitosis</keyword>
<evidence type="ECO:0000256" key="13">
    <source>
        <dbReference type="ARBA" id="ARBA00023242"/>
    </source>
</evidence>
<evidence type="ECO:0000256" key="17">
    <source>
        <dbReference type="ARBA" id="ARBA00044305"/>
    </source>
</evidence>
<evidence type="ECO:0000256" key="11">
    <source>
        <dbReference type="ARBA" id="ARBA00022838"/>
    </source>
</evidence>
<evidence type="ECO:0000256" key="2">
    <source>
        <dbReference type="ARBA" id="ARBA00004186"/>
    </source>
</evidence>
<protein>
    <recommendedName>
        <fullName evidence="16">DASH complex subunit DAD3</fullName>
    </recommendedName>
    <alternativeName>
        <fullName evidence="17">Outer kinetochore protein DAD3</fullName>
    </alternativeName>
</protein>
<evidence type="ECO:0000256" key="15">
    <source>
        <dbReference type="ARBA" id="ARBA00023328"/>
    </source>
</evidence>
<dbReference type="GO" id="GO:0072686">
    <property type="term" value="C:mitotic spindle"/>
    <property type="evidence" value="ECO:0007669"/>
    <property type="project" value="InterPro"/>
</dbReference>
<evidence type="ECO:0000256" key="3">
    <source>
        <dbReference type="ARBA" id="ARBA00004629"/>
    </source>
</evidence>
<comment type="similarity">
    <text evidence="4">Belongs to the DASH complex DAD3 family.</text>
</comment>
<dbReference type="PANTHER" id="PTHR28017">
    <property type="entry name" value="DASH COMPLEX SUBUNIT DAD3"/>
    <property type="match status" value="1"/>
</dbReference>
<evidence type="ECO:0000256" key="8">
    <source>
        <dbReference type="ARBA" id="ARBA00022701"/>
    </source>
</evidence>
<dbReference type="GO" id="GO:0005874">
    <property type="term" value="C:microtubule"/>
    <property type="evidence" value="ECO:0007669"/>
    <property type="project" value="UniProtKB-KW"/>
</dbReference>
<dbReference type="EMBL" id="HG529610">
    <property type="protein sequence ID" value="CDI54365.1"/>
    <property type="molecule type" value="Genomic_DNA"/>
</dbReference>
<proteinExistence type="inferred from homology"/>
<keyword evidence="8" id="KW-0493">Microtubule</keyword>
<keyword evidence="11" id="KW-0995">Kinetochore</keyword>
<evidence type="ECO:0000313" key="18">
    <source>
        <dbReference type="EMBL" id="CDI54365.1"/>
    </source>
</evidence>
<evidence type="ECO:0000256" key="12">
    <source>
        <dbReference type="ARBA" id="ARBA00023212"/>
    </source>
</evidence>
<dbReference type="GO" id="GO:0008608">
    <property type="term" value="P:attachment of spindle microtubules to kinetochore"/>
    <property type="evidence" value="ECO:0007669"/>
    <property type="project" value="InterPro"/>
</dbReference>
<evidence type="ECO:0000256" key="4">
    <source>
        <dbReference type="ARBA" id="ARBA00006277"/>
    </source>
</evidence>
<dbReference type="PANTHER" id="PTHR28017:SF1">
    <property type="entry name" value="DASH COMPLEX SUBUNIT DAD3"/>
    <property type="match status" value="1"/>
</dbReference>
<keyword evidence="6" id="KW-0963">Cytoplasm</keyword>